<keyword evidence="1" id="KW-0175">Coiled coil</keyword>
<reference evidence="2 3" key="1">
    <citation type="journal article" date="2016" name="Nat. Commun.">
        <title>Thousands of microbial genomes shed light on interconnected biogeochemical processes in an aquifer system.</title>
        <authorList>
            <person name="Anantharaman K."/>
            <person name="Brown C.T."/>
            <person name="Hug L.A."/>
            <person name="Sharon I."/>
            <person name="Castelle C.J."/>
            <person name="Probst A.J."/>
            <person name="Thomas B.C."/>
            <person name="Singh A."/>
            <person name="Wilkins M.J."/>
            <person name="Karaoz U."/>
            <person name="Brodie E.L."/>
            <person name="Williams K.H."/>
            <person name="Hubbard S.S."/>
            <person name="Banfield J.F."/>
        </authorList>
    </citation>
    <scope>NUCLEOTIDE SEQUENCE [LARGE SCALE GENOMIC DNA]</scope>
</reference>
<name>A0A1F6NYP6_9BACT</name>
<evidence type="ECO:0000256" key="1">
    <source>
        <dbReference type="SAM" id="Coils"/>
    </source>
</evidence>
<organism evidence="2 3">
    <name type="scientific">Candidatus Magasanikbacteria bacterium RIFOXYD2_FULL_36_9</name>
    <dbReference type="NCBI Taxonomy" id="1798707"/>
    <lineage>
        <taxon>Bacteria</taxon>
        <taxon>Candidatus Magasanikiibacteriota</taxon>
    </lineage>
</organism>
<feature type="coiled-coil region" evidence="1">
    <location>
        <begin position="144"/>
        <end position="178"/>
    </location>
</feature>
<gene>
    <name evidence="2" type="ORF">A2537_02965</name>
</gene>
<dbReference type="AlphaFoldDB" id="A0A1F6NYP6"/>
<protein>
    <submittedName>
        <fullName evidence="2">Uncharacterized protein</fullName>
    </submittedName>
</protein>
<dbReference type="EMBL" id="MFRC01000048">
    <property type="protein sequence ID" value="OGH89047.1"/>
    <property type="molecule type" value="Genomic_DNA"/>
</dbReference>
<accession>A0A1F6NYP6</accession>
<evidence type="ECO:0000313" key="3">
    <source>
        <dbReference type="Proteomes" id="UP000178490"/>
    </source>
</evidence>
<sequence>MQFTFSLFQQLVENIPPLFPEDLKYQIRKDLKNIMENNSNLEDLEKIMIKYGYQIWPWNQAFKEIVAVTQENIAEHFLLANVPIDIQEKYLEYRHLGMDLNDLHSGRMANFFNEEQRAILNGALVDMQIQLRELAVREAIGLKKDLYLKKVEEFKIILEEIEQNLNRLKDLADKEEDHPILADEIRARVETFEHGLCLLAPSFSHEEVGQAHDFFVGRKKELNHLRGIHETIEIDFYSQEQ</sequence>
<evidence type="ECO:0000313" key="2">
    <source>
        <dbReference type="EMBL" id="OGH89047.1"/>
    </source>
</evidence>
<dbReference type="Proteomes" id="UP000178490">
    <property type="component" value="Unassembled WGS sequence"/>
</dbReference>
<proteinExistence type="predicted"/>
<comment type="caution">
    <text evidence="2">The sequence shown here is derived from an EMBL/GenBank/DDBJ whole genome shotgun (WGS) entry which is preliminary data.</text>
</comment>